<evidence type="ECO:0000313" key="2">
    <source>
        <dbReference type="EMBL" id="GBP52629.1"/>
    </source>
</evidence>
<dbReference type="Proteomes" id="UP000299102">
    <property type="component" value="Unassembled WGS sequence"/>
</dbReference>
<dbReference type="AlphaFoldDB" id="A0A4C1WQL6"/>
<evidence type="ECO:0000256" key="1">
    <source>
        <dbReference type="SAM" id="MobiDB-lite"/>
    </source>
</evidence>
<comment type="caution">
    <text evidence="2">The sequence shown here is derived from an EMBL/GenBank/DDBJ whole genome shotgun (WGS) entry which is preliminary data.</text>
</comment>
<gene>
    <name evidence="2" type="ORF">EVAR_103064_1</name>
</gene>
<accession>A0A4C1WQL6</accession>
<keyword evidence="3" id="KW-1185">Reference proteome</keyword>
<proteinExistence type="predicted"/>
<organism evidence="2 3">
    <name type="scientific">Eumeta variegata</name>
    <name type="common">Bagworm moth</name>
    <name type="synonym">Eumeta japonica</name>
    <dbReference type="NCBI Taxonomy" id="151549"/>
    <lineage>
        <taxon>Eukaryota</taxon>
        <taxon>Metazoa</taxon>
        <taxon>Ecdysozoa</taxon>
        <taxon>Arthropoda</taxon>
        <taxon>Hexapoda</taxon>
        <taxon>Insecta</taxon>
        <taxon>Pterygota</taxon>
        <taxon>Neoptera</taxon>
        <taxon>Endopterygota</taxon>
        <taxon>Lepidoptera</taxon>
        <taxon>Glossata</taxon>
        <taxon>Ditrysia</taxon>
        <taxon>Tineoidea</taxon>
        <taxon>Psychidae</taxon>
        <taxon>Oiketicinae</taxon>
        <taxon>Eumeta</taxon>
    </lineage>
</organism>
<evidence type="ECO:0000313" key="3">
    <source>
        <dbReference type="Proteomes" id="UP000299102"/>
    </source>
</evidence>
<sequence>MRRPRPVAQPPTPRLPPPPALARLITRDVSVNTDPAIYWHRPSLCHRPAGGSLEGGVGGARVPVEANAPVRYMGRRPLVSELLVCFVKPTLFRLRPRLESAARPMKR</sequence>
<name>A0A4C1WQL6_EUMVA</name>
<dbReference type="EMBL" id="BGZK01000607">
    <property type="protein sequence ID" value="GBP52629.1"/>
    <property type="molecule type" value="Genomic_DNA"/>
</dbReference>
<feature type="region of interest" description="Disordered" evidence="1">
    <location>
        <begin position="1"/>
        <end position="20"/>
    </location>
</feature>
<feature type="compositionally biased region" description="Pro residues" evidence="1">
    <location>
        <begin position="7"/>
        <end position="20"/>
    </location>
</feature>
<protein>
    <submittedName>
        <fullName evidence="2">Uncharacterized protein</fullName>
    </submittedName>
</protein>
<reference evidence="2 3" key="1">
    <citation type="journal article" date="2019" name="Commun. Biol.">
        <title>The bagworm genome reveals a unique fibroin gene that provides high tensile strength.</title>
        <authorList>
            <person name="Kono N."/>
            <person name="Nakamura H."/>
            <person name="Ohtoshi R."/>
            <person name="Tomita M."/>
            <person name="Numata K."/>
            <person name="Arakawa K."/>
        </authorList>
    </citation>
    <scope>NUCLEOTIDE SEQUENCE [LARGE SCALE GENOMIC DNA]</scope>
</reference>